<dbReference type="Proteomes" id="UP001243364">
    <property type="component" value="Unassembled WGS sequence"/>
</dbReference>
<dbReference type="InterPro" id="IPR036563">
    <property type="entry name" value="MoaE_sf"/>
</dbReference>
<keyword evidence="2" id="KW-1185">Reference proteome</keyword>
<dbReference type="InterPro" id="IPR003448">
    <property type="entry name" value="Mopterin_biosynth_MoaE"/>
</dbReference>
<accession>A0ABU0Q8G8</accession>
<dbReference type="CDD" id="cd00756">
    <property type="entry name" value="MoaE"/>
    <property type="match status" value="1"/>
</dbReference>
<protein>
    <submittedName>
        <fullName evidence="1">Molybdopterin synthase catalytic subunit</fullName>
        <ecNumber evidence="1">2.8.1.12</ecNumber>
    </submittedName>
</protein>
<dbReference type="Gene3D" id="3.90.1170.40">
    <property type="entry name" value="Molybdopterin biosynthesis MoaE subunit"/>
    <property type="match status" value="1"/>
</dbReference>
<dbReference type="EC" id="2.8.1.12" evidence="1"/>
<dbReference type="GO" id="GO:0030366">
    <property type="term" value="F:molybdopterin synthase activity"/>
    <property type="evidence" value="ECO:0007669"/>
    <property type="project" value="UniProtKB-EC"/>
</dbReference>
<dbReference type="Pfam" id="PF02391">
    <property type="entry name" value="MoaE"/>
    <property type="match status" value="1"/>
</dbReference>
<organism evidence="1 2">
    <name type="scientific">Streptomyces achromogenes</name>
    <dbReference type="NCBI Taxonomy" id="67255"/>
    <lineage>
        <taxon>Bacteria</taxon>
        <taxon>Bacillati</taxon>
        <taxon>Actinomycetota</taxon>
        <taxon>Actinomycetes</taxon>
        <taxon>Kitasatosporales</taxon>
        <taxon>Streptomycetaceae</taxon>
        <taxon>Streptomyces</taxon>
    </lineage>
</organism>
<reference evidence="1 2" key="1">
    <citation type="submission" date="2023-07" db="EMBL/GenBank/DDBJ databases">
        <title>Comparative genomics of wheat-associated soil bacteria to identify genetic determinants of phenazine resistance.</title>
        <authorList>
            <person name="Mouncey N."/>
        </authorList>
    </citation>
    <scope>NUCLEOTIDE SEQUENCE [LARGE SCALE GENOMIC DNA]</scope>
    <source>
        <strain evidence="1 2">W4I19-2</strain>
    </source>
</reference>
<gene>
    <name evidence="1" type="ORF">QFZ56_005108</name>
</gene>
<dbReference type="SUPFAM" id="SSF54690">
    <property type="entry name" value="Molybdopterin synthase subunit MoaE"/>
    <property type="match status" value="1"/>
</dbReference>
<evidence type="ECO:0000313" key="2">
    <source>
        <dbReference type="Proteomes" id="UP001243364"/>
    </source>
</evidence>
<keyword evidence="1" id="KW-0808">Transferase</keyword>
<dbReference type="EMBL" id="JAUSYA010000001">
    <property type="protein sequence ID" value="MDQ0686145.1"/>
    <property type="molecule type" value="Genomic_DNA"/>
</dbReference>
<name>A0ABU0Q8G8_STRAH</name>
<comment type="caution">
    <text evidence="1">The sequence shown here is derived from an EMBL/GenBank/DDBJ whole genome shotgun (WGS) entry which is preliminary data.</text>
</comment>
<proteinExistence type="predicted"/>
<sequence length="182" mass="19821">MLWGDLRSATRAYRVITLFRLFPGVRHDRGMAANDQHPGERAAQDPIKLIAVRDTPLSLDEVFKAVGDDAAGGTALFVGTVRDHDEGADVDALGYSCHPSAEAEMRRIAEKVAAEYPVRALAAVHRVGDLAVGDLAVVVAVSCPHRGEAFEACRKLIDDLKHEVPIWKHQKFSDGTEEWVGA</sequence>
<dbReference type="PANTHER" id="PTHR23404">
    <property type="entry name" value="MOLYBDOPTERIN SYNTHASE RELATED"/>
    <property type="match status" value="1"/>
</dbReference>
<evidence type="ECO:0000313" key="1">
    <source>
        <dbReference type="EMBL" id="MDQ0686145.1"/>
    </source>
</evidence>